<feature type="domain" description="RmlD-like substrate binding" evidence="7">
    <location>
        <begin position="1"/>
        <end position="263"/>
    </location>
</feature>
<keyword evidence="6 8" id="KW-0560">Oxidoreductase</keyword>
<dbReference type="EMBL" id="CP072133">
    <property type="protein sequence ID" value="QTH72535.1"/>
    <property type="molecule type" value="Genomic_DNA"/>
</dbReference>
<organism evidence="8 9">
    <name type="scientific">Pseudoalteromonas xiamenensis</name>
    <dbReference type="NCBI Taxonomy" id="882626"/>
    <lineage>
        <taxon>Bacteria</taxon>
        <taxon>Pseudomonadati</taxon>
        <taxon>Pseudomonadota</taxon>
        <taxon>Gammaproteobacteria</taxon>
        <taxon>Alteromonadales</taxon>
        <taxon>Pseudoalteromonadaceae</taxon>
        <taxon>Pseudoalteromonas</taxon>
    </lineage>
</organism>
<evidence type="ECO:0000256" key="4">
    <source>
        <dbReference type="ARBA" id="ARBA00017099"/>
    </source>
</evidence>
<evidence type="ECO:0000256" key="3">
    <source>
        <dbReference type="ARBA" id="ARBA00012929"/>
    </source>
</evidence>
<evidence type="ECO:0000259" key="7">
    <source>
        <dbReference type="Pfam" id="PF04321"/>
    </source>
</evidence>
<comment type="catalytic activity">
    <reaction evidence="5 6">
        <text>dTDP-beta-L-rhamnose + NADP(+) = dTDP-4-dehydro-beta-L-rhamnose + NADPH + H(+)</text>
        <dbReference type="Rhea" id="RHEA:21796"/>
        <dbReference type="ChEBI" id="CHEBI:15378"/>
        <dbReference type="ChEBI" id="CHEBI:57510"/>
        <dbReference type="ChEBI" id="CHEBI:57783"/>
        <dbReference type="ChEBI" id="CHEBI:58349"/>
        <dbReference type="ChEBI" id="CHEBI:62830"/>
        <dbReference type="EC" id="1.1.1.133"/>
    </reaction>
</comment>
<dbReference type="Gene3D" id="3.40.50.720">
    <property type="entry name" value="NAD(P)-binding Rossmann-like Domain"/>
    <property type="match status" value="1"/>
</dbReference>
<accession>A0A975HNT0</accession>
<dbReference type="Proteomes" id="UP000664904">
    <property type="component" value="Chromosome"/>
</dbReference>
<dbReference type="CDD" id="cd05254">
    <property type="entry name" value="dTDP_HR_like_SDR_e"/>
    <property type="match status" value="1"/>
</dbReference>
<sequence>MTWMIVGAGGQLASCLIDRLPRTVAVHAFSREQLDITNEERLLQVVEQIRPSVVINCAAFTQVDLAEEHQAQAYAANVLGVEIIARCANLVGALVVHVSTDYVFAGDAHTPYEVDAFCAPKTFYGQTKLEGERLLIATAFDFVIVRTAWLFSEYGQNFVKTMLKLANTHSSLKIVEDQIGNPTYAGDLARFIIWLVESKQYRNQITHFVGDKSLSWAEFAKVIFNRALTLGVLDKVPDVIPITSGDYPIKTPRPAYSVLATTPSPVPNDWQASLVQVLGCVERQVKVFSSHD</sequence>
<dbReference type="PANTHER" id="PTHR10491">
    <property type="entry name" value="DTDP-4-DEHYDRORHAMNOSE REDUCTASE"/>
    <property type="match status" value="1"/>
</dbReference>
<protein>
    <recommendedName>
        <fullName evidence="4 6">dTDP-4-dehydrorhamnose reductase</fullName>
        <ecNumber evidence="3 6">1.1.1.133</ecNumber>
    </recommendedName>
</protein>
<comment type="similarity">
    <text evidence="2 6">Belongs to the dTDP-4-dehydrorhamnose reductase family.</text>
</comment>
<gene>
    <name evidence="8" type="primary">rfbD</name>
    <name evidence="8" type="ORF">J5O05_06915</name>
</gene>
<dbReference type="Pfam" id="PF04321">
    <property type="entry name" value="RmlD_sub_bind"/>
    <property type="match status" value="1"/>
</dbReference>
<evidence type="ECO:0000256" key="2">
    <source>
        <dbReference type="ARBA" id="ARBA00010944"/>
    </source>
</evidence>
<dbReference type="PANTHER" id="PTHR10491:SF4">
    <property type="entry name" value="METHIONINE ADENOSYLTRANSFERASE 2 SUBUNIT BETA"/>
    <property type="match status" value="1"/>
</dbReference>
<keyword evidence="6" id="KW-0521">NADP</keyword>
<dbReference type="NCBIfam" id="TIGR01214">
    <property type="entry name" value="rmlD"/>
    <property type="match status" value="1"/>
</dbReference>
<dbReference type="InterPro" id="IPR005913">
    <property type="entry name" value="dTDP_dehydrorham_reduct"/>
</dbReference>
<name>A0A975HNT0_9GAMM</name>
<dbReference type="GO" id="GO:0008831">
    <property type="term" value="F:dTDP-4-dehydrorhamnose reductase activity"/>
    <property type="evidence" value="ECO:0007669"/>
    <property type="project" value="UniProtKB-EC"/>
</dbReference>
<dbReference type="GO" id="GO:0019305">
    <property type="term" value="P:dTDP-rhamnose biosynthetic process"/>
    <property type="evidence" value="ECO:0007669"/>
    <property type="project" value="TreeGrafter"/>
</dbReference>
<comment type="cofactor">
    <cofactor evidence="6">
        <name>Mg(2+)</name>
        <dbReference type="ChEBI" id="CHEBI:18420"/>
    </cofactor>
    <text evidence="6">Binds 1 Mg(2+) ion per monomer.</text>
</comment>
<evidence type="ECO:0000313" key="9">
    <source>
        <dbReference type="Proteomes" id="UP000664904"/>
    </source>
</evidence>
<dbReference type="KEGG" id="pxi:J5O05_06915"/>
<keyword evidence="9" id="KW-1185">Reference proteome</keyword>
<evidence type="ECO:0000256" key="6">
    <source>
        <dbReference type="RuleBase" id="RU364082"/>
    </source>
</evidence>
<dbReference type="EC" id="1.1.1.133" evidence="3 6"/>
<evidence type="ECO:0000256" key="5">
    <source>
        <dbReference type="ARBA" id="ARBA00048200"/>
    </source>
</evidence>
<dbReference type="RefSeq" id="WP_208844159.1">
    <property type="nucleotide sequence ID" value="NZ_CP072133.1"/>
</dbReference>
<comment type="pathway">
    <text evidence="1 6">Carbohydrate biosynthesis; dTDP-L-rhamnose biosynthesis.</text>
</comment>
<dbReference type="SUPFAM" id="SSF51735">
    <property type="entry name" value="NAD(P)-binding Rossmann-fold domains"/>
    <property type="match status" value="1"/>
</dbReference>
<dbReference type="AlphaFoldDB" id="A0A975HNT0"/>
<reference evidence="8" key="1">
    <citation type="submission" date="2021-03" db="EMBL/GenBank/DDBJ databases">
        <title>Complete Genome of Pseudoalteromonas xiamenensis STKMTI.2, a new potential marine bacterium producing anti-Vibrio compounds.</title>
        <authorList>
            <person name="Handayani D.P."/>
            <person name="Isnansetyo A."/>
            <person name="Istiqomah I."/>
            <person name="Jumina J."/>
        </authorList>
    </citation>
    <scope>NUCLEOTIDE SEQUENCE</scope>
    <source>
        <strain evidence="8">STKMTI.2</strain>
    </source>
</reference>
<evidence type="ECO:0000256" key="1">
    <source>
        <dbReference type="ARBA" id="ARBA00004781"/>
    </source>
</evidence>
<dbReference type="Gene3D" id="3.90.25.10">
    <property type="entry name" value="UDP-galactose 4-epimerase, domain 1"/>
    <property type="match status" value="1"/>
</dbReference>
<dbReference type="InterPro" id="IPR036291">
    <property type="entry name" value="NAD(P)-bd_dom_sf"/>
</dbReference>
<dbReference type="GO" id="GO:0005829">
    <property type="term" value="C:cytosol"/>
    <property type="evidence" value="ECO:0007669"/>
    <property type="project" value="TreeGrafter"/>
</dbReference>
<comment type="function">
    <text evidence="6">Catalyzes the reduction of dTDP-6-deoxy-L-lyxo-4-hexulose to yield dTDP-L-rhamnose.</text>
</comment>
<dbReference type="InterPro" id="IPR029903">
    <property type="entry name" value="RmlD-like-bd"/>
</dbReference>
<proteinExistence type="inferred from homology"/>
<evidence type="ECO:0000313" key="8">
    <source>
        <dbReference type="EMBL" id="QTH72535.1"/>
    </source>
</evidence>